<keyword evidence="1" id="KW-0472">Membrane</keyword>
<protein>
    <submittedName>
        <fullName evidence="2">Uncharacterized protein</fullName>
    </submittedName>
</protein>
<accession>A0AB38RN78</accession>
<evidence type="ECO:0000256" key="1">
    <source>
        <dbReference type="SAM" id="Phobius"/>
    </source>
</evidence>
<organism evidence="2 3">
    <name type="scientific">Rhodococcus qingshengii JCM 15477</name>
    <dbReference type="NCBI Taxonomy" id="1303681"/>
    <lineage>
        <taxon>Bacteria</taxon>
        <taxon>Bacillati</taxon>
        <taxon>Actinomycetota</taxon>
        <taxon>Actinomycetes</taxon>
        <taxon>Mycobacteriales</taxon>
        <taxon>Nocardiaceae</taxon>
        <taxon>Rhodococcus</taxon>
        <taxon>Rhodococcus erythropolis group</taxon>
    </lineage>
</organism>
<feature type="transmembrane region" description="Helical" evidence="1">
    <location>
        <begin position="6"/>
        <end position="38"/>
    </location>
</feature>
<proteinExistence type="predicted"/>
<keyword evidence="3" id="KW-1185">Reference proteome</keyword>
<keyword evidence="1" id="KW-1133">Transmembrane helix</keyword>
<gene>
    <name evidence="2" type="ORF">M0639_33040</name>
</gene>
<evidence type="ECO:0000313" key="2">
    <source>
        <dbReference type="EMBL" id="UPU46549.1"/>
    </source>
</evidence>
<keyword evidence="1" id="KW-0812">Transmembrane</keyword>
<dbReference type="RefSeq" id="WP_003944609.1">
    <property type="nucleotide sequence ID" value="NZ_CP096567.1"/>
</dbReference>
<dbReference type="Proteomes" id="UP000831484">
    <property type="component" value="Plasmid pdjl-6-4"/>
</dbReference>
<reference evidence="3" key="1">
    <citation type="journal article" date="2022" name="Environ. Microbiol.">
        <title>Functional analysis, diversity, and distribution of carbendazim hydrolases MheI and CbmA, responsible for the initial step in carbendazim degradation.</title>
        <authorList>
            <person name="Zhang M."/>
            <person name="Bai X."/>
            <person name="Li Q."/>
            <person name="Zhang L."/>
            <person name="Zhu Q."/>
            <person name="Gao S."/>
            <person name="Ke Z."/>
            <person name="Jiang M."/>
            <person name="Hu J."/>
            <person name="Qiu J."/>
            <person name="Hong Q."/>
        </authorList>
    </citation>
    <scope>NUCLEOTIDE SEQUENCE [LARGE SCALE GENOMIC DNA]</scope>
    <source>
        <strain evidence="3">djl-6</strain>
    </source>
</reference>
<geneLocation type="plasmid" evidence="2 3">
    <name>pdjl-6-4</name>
</geneLocation>
<dbReference type="EMBL" id="CP096567">
    <property type="protein sequence ID" value="UPU46549.1"/>
    <property type="molecule type" value="Genomic_DNA"/>
</dbReference>
<evidence type="ECO:0000313" key="3">
    <source>
        <dbReference type="Proteomes" id="UP000831484"/>
    </source>
</evidence>
<keyword evidence="2" id="KW-0614">Plasmid</keyword>
<dbReference type="AlphaFoldDB" id="A0AB38RN78"/>
<name>A0AB38RN78_RHOSG</name>
<sequence>MAVASATVLGVTVGVLLAEVVAGVVVGAGTAVVFRFVLRSIITRK</sequence>